<dbReference type="PANTHER" id="PTHR33280">
    <property type="entry name" value="50S RIBOSOMAL PROTEIN L31, CHLOROPLASTIC"/>
    <property type="match status" value="1"/>
</dbReference>
<dbReference type="PANTHER" id="PTHR33280:SF1">
    <property type="entry name" value="LARGE RIBOSOMAL SUBUNIT PROTEIN BL31C"/>
    <property type="match status" value="1"/>
</dbReference>
<dbReference type="GO" id="GO:0005840">
    <property type="term" value="C:ribosome"/>
    <property type="evidence" value="ECO:0007669"/>
    <property type="project" value="UniProtKB-KW"/>
</dbReference>
<comment type="function">
    <text evidence="7">Binds the 23S rRNA.</text>
</comment>
<dbReference type="Gene3D" id="4.10.830.30">
    <property type="entry name" value="Ribosomal protein L31"/>
    <property type="match status" value="1"/>
</dbReference>
<dbReference type="InterPro" id="IPR002150">
    <property type="entry name" value="Ribosomal_bL31"/>
</dbReference>
<evidence type="ECO:0000256" key="3">
    <source>
        <dbReference type="ARBA" id="ARBA00022884"/>
    </source>
</evidence>
<feature type="binding site" evidence="7">
    <location>
        <position position="16"/>
    </location>
    <ligand>
        <name>Zn(2+)</name>
        <dbReference type="ChEBI" id="CHEBI:29105"/>
    </ligand>
</feature>
<reference evidence="9" key="2">
    <citation type="journal article" date="2020" name="mSystems">
        <title>Genome- and Community-Level Interaction Insights into Carbon Utilization and Element Cycling Functions of Hydrothermarchaeota in Hydrothermal Sediment.</title>
        <authorList>
            <person name="Zhou Z."/>
            <person name="Liu Y."/>
            <person name="Xu W."/>
            <person name="Pan J."/>
            <person name="Luo Z.H."/>
            <person name="Li M."/>
        </authorList>
    </citation>
    <scope>NUCLEOTIDE SEQUENCE [LARGE SCALE GENOMIC DNA]</scope>
    <source>
        <strain evidence="9">SpSt-640</strain>
    </source>
</reference>
<evidence type="ECO:0000256" key="2">
    <source>
        <dbReference type="ARBA" id="ARBA00022730"/>
    </source>
</evidence>
<dbReference type="NCBIfam" id="TIGR00105">
    <property type="entry name" value="L31"/>
    <property type="match status" value="1"/>
</dbReference>
<dbReference type="InterPro" id="IPR034704">
    <property type="entry name" value="Ribosomal_bL28/bL31-like_sf"/>
</dbReference>
<evidence type="ECO:0000313" key="8">
    <source>
        <dbReference type="EMBL" id="ANE41319.1"/>
    </source>
</evidence>
<keyword evidence="3 7" id="KW-0694">RNA-binding</keyword>
<dbReference type="EMBL" id="DTBH01000146">
    <property type="protein sequence ID" value="HGQ77616.1"/>
    <property type="molecule type" value="Genomic_DNA"/>
</dbReference>
<dbReference type="HAMAP" id="MF_00501">
    <property type="entry name" value="Ribosomal_bL31_1"/>
    <property type="match status" value="1"/>
</dbReference>
<dbReference type="OMA" id="IHVDVWS"/>
<protein>
    <recommendedName>
        <fullName evidence="6 7">Large ribosomal subunit protein bL31</fullName>
    </recommendedName>
</protein>
<keyword evidence="5 7" id="KW-0687">Ribonucleoprotein</keyword>
<keyword evidence="7" id="KW-0862">Zinc</keyword>
<dbReference type="GO" id="GO:0006412">
    <property type="term" value="P:translation"/>
    <property type="evidence" value="ECO:0007669"/>
    <property type="project" value="UniProtKB-UniRule"/>
</dbReference>
<keyword evidence="7" id="KW-0479">Metal-binding</keyword>
<comment type="cofactor">
    <cofactor evidence="7">
        <name>Zn(2+)</name>
        <dbReference type="ChEBI" id="CHEBI:29105"/>
    </cofactor>
    <text evidence="7">Binds 1 zinc ion per subunit.</text>
</comment>
<gene>
    <name evidence="7" type="primary">rpmE</name>
    <name evidence="9" type="ORF">ENU12_06910</name>
    <name evidence="8" type="ORF">JM64_04490</name>
</gene>
<keyword evidence="2 7" id="KW-0699">rRNA-binding</keyword>
<dbReference type="KEGG" id="fng:JM64_04490"/>
<dbReference type="NCBIfam" id="NF000612">
    <property type="entry name" value="PRK00019.1"/>
    <property type="match status" value="1"/>
</dbReference>
<dbReference type="Pfam" id="PF01197">
    <property type="entry name" value="Ribosomal_L31"/>
    <property type="match status" value="1"/>
</dbReference>
<evidence type="ECO:0000256" key="5">
    <source>
        <dbReference type="ARBA" id="ARBA00023274"/>
    </source>
</evidence>
<reference evidence="8 10" key="1">
    <citation type="submission" date="2014-08" db="EMBL/GenBank/DDBJ databases">
        <title>Fervidobacterium pennivorans DYC genome.</title>
        <authorList>
            <person name="Wushke S."/>
        </authorList>
    </citation>
    <scope>NUCLEOTIDE SEQUENCE [LARGE SCALE GENOMIC DNA]</scope>
    <source>
        <strain evidence="8 10">DYC</strain>
    </source>
</reference>
<dbReference type="PATRIC" id="fig|93466.3.peg.959"/>
<evidence type="ECO:0000256" key="4">
    <source>
        <dbReference type="ARBA" id="ARBA00022980"/>
    </source>
</evidence>
<dbReference type="GO" id="GO:0003735">
    <property type="term" value="F:structural constituent of ribosome"/>
    <property type="evidence" value="ECO:0007669"/>
    <property type="project" value="InterPro"/>
</dbReference>
<evidence type="ECO:0000313" key="9">
    <source>
        <dbReference type="EMBL" id="HGQ77616.1"/>
    </source>
</evidence>
<name>A0A172T2T1_FERPE</name>
<dbReference type="InterPro" id="IPR027491">
    <property type="entry name" value="Ribosomal_bL31_A"/>
</dbReference>
<feature type="binding site" evidence="7">
    <location>
        <position position="36"/>
    </location>
    <ligand>
        <name>Zn(2+)</name>
        <dbReference type="ChEBI" id="CHEBI:29105"/>
    </ligand>
</feature>
<dbReference type="GO" id="GO:0046872">
    <property type="term" value="F:metal ion binding"/>
    <property type="evidence" value="ECO:0007669"/>
    <property type="project" value="UniProtKB-KW"/>
</dbReference>
<dbReference type="AlphaFoldDB" id="A0A172T2T1"/>
<sequence length="70" mass="7923">MRKGIHPEMRLLTVKCACGAEHKIWTTKEQLKVDVCSNCHPLYKGSGGVGLIVDTEGRVQKFKKKYEGKY</sequence>
<evidence type="ECO:0000256" key="6">
    <source>
        <dbReference type="ARBA" id="ARBA00035687"/>
    </source>
</evidence>
<comment type="similarity">
    <text evidence="1 7">Belongs to the bacterial ribosomal protein bL31 family. Type A subfamily.</text>
</comment>
<dbReference type="OrthoDB" id="9803251at2"/>
<evidence type="ECO:0000256" key="7">
    <source>
        <dbReference type="HAMAP-Rule" id="MF_00501"/>
    </source>
</evidence>
<keyword evidence="4 7" id="KW-0689">Ribosomal protein</keyword>
<accession>A0A172T2T1</accession>
<dbReference type="InterPro" id="IPR042105">
    <property type="entry name" value="Ribosomal_bL31_sf"/>
</dbReference>
<feature type="binding site" evidence="7">
    <location>
        <position position="18"/>
    </location>
    <ligand>
        <name>Zn(2+)</name>
        <dbReference type="ChEBI" id="CHEBI:29105"/>
    </ligand>
</feature>
<feature type="binding site" evidence="7">
    <location>
        <position position="39"/>
    </location>
    <ligand>
        <name>Zn(2+)</name>
        <dbReference type="ChEBI" id="CHEBI:29105"/>
    </ligand>
</feature>
<dbReference type="GO" id="GO:0019843">
    <property type="term" value="F:rRNA binding"/>
    <property type="evidence" value="ECO:0007669"/>
    <property type="project" value="UniProtKB-KW"/>
</dbReference>
<dbReference type="PRINTS" id="PR01249">
    <property type="entry name" value="RIBOSOMALL31"/>
</dbReference>
<dbReference type="Proteomes" id="UP000077096">
    <property type="component" value="Chromosome"/>
</dbReference>
<organism evidence="8 10">
    <name type="scientific">Fervidobacterium pennivorans</name>
    <dbReference type="NCBI Taxonomy" id="93466"/>
    <lineage>
        <taxon>Bacteria</taxon>
        <taxon>Thermotogati</taxon>
        <taxon>Thermotogota</taxon>
        <taxon>Thermotogae</taxon>
        <taxon>Thermotogales</taxon>
        <taxon>Fervidobacteriaceae</taxon>
        <taxon>Fervidobacterium</taxon>
    </lineage>
</organism>
<dbReference type="GO" id="GO:1990904">
    <property type="term" value="C:ribonucleoprotein complex"/>
    <property type="evidence" value="ECO:0007669"/>
    <property type="project" value="UniProtKB-KW"/>
</dbReference>
<dbReference type="EMBL" id="CP011393">
    <property type="protein sequence ID" value="ANE41319.1"/>
    <property type="molecule type" value="Genomic_DNA"/>
</dbReference>
<evidence type="ECO:0000313" key="10">
    <source>
        <dbReference type="Proteomes" id="UP000077096"/>
    </source>
</evidence>
<evidence type="ECO:0000256" key="1">
    <source>
        <dbReference type="ARBA" id="ARBA00009296"/>
    </source>
</evidence>
<proteinExistence type="inferred from homology"/>
<comment type="subunit">
    <text evidence="7">Part of the 50S ribosomal subunit.</text>
</comment>
<dbReference type="SUPFAM" id="SSF143800">
    <property type="entry name" value="L28p-like"/>
    <property type="match status" value="1"/>
</dbReference>